<evidence type="ECO:0000313" key="2">
    <source>
        <dbReference type="EMBL" id="KAK0747441.1"/>
    </source>
</evidence>
<protein>
    <submittedName>
        <fullName evidence="2">Uncharacterized protein</fullName>
    </submittedName>
</protein>
<feature type="region of interest" description="Disordered" evidence="1">
    <location>
        <begin position="108"/>
        <end position="176"/>
    </location>
</feature>
<comment type="caution">
    <text evidence="2">The sequence shown here is derived from an EMBL/GenBank/DDBJ whole genome shotgun (WGS) entry which is preliminary data.</text>
</comment>
<name>A0AA40EXX7_9PEZI</name>
<accession>A0AA40EXX7</accession>
<keyword evidence="3" id="KW-1185">Reference proteome</keyword>
<dbReference type="AlphaFoldDB" id="A0AA40EXX7"/>
<dbReference type="EMBL" id="JAUKTV010000001">
    <property type="protein sequence ID" value="KAK0747441.1"/>
    <property type="molecule type" value="Genomic_DNA"/>
</dbReference>
<evidence type="ECO:0000313" key="3">
    <source>
        <dbReference type="Proteomes" id="UP001172159"/>
    </source>
</evidence>
<organism evidence="2 3">
    <name type="scientific">Apiosordaria backusii</name>
    <dbReference type="NCBI Taxonomy" id="314023"/>
    <lineage>
        <taxon>Eukaryota</taxon>
        <taxon>Fungi</taxon>
        <taxon>Dikarya</taxon>
        <taxon>Ascomycota</taxon>
        <taxon>Pezizomycotina</taxon>
        <taxon>Sordariomycetes</taxon>
        <taxon>Sordariomycetidae</taxon>
        <taxon>Sordariales</taxon>
        <taxon>Lasiosphaeriaceae</taxon>
        <taxon>Apiosordaria</taxon>
    </lineage>
</organism>
<sequence length="189" mass="21243">MYHLQTLTHHLTHLTTLLSDTRSKLTTQKSLNTQLLSRLQHLDAINAQHLRERHILEDELRYLAREFRGFVLRAEKEMGKREEEILWLRGEFARSGVGYDVYERGMRGEERGYGGGGGRDVRGWDGYDDDDKEGGYKGKGKGVVRDNDTDSGLSGDEDGSSGVEGEGSVGSAEVVRSCDEKSVKRVNIR</sequence>
<dbReference type="Proteomes" id="UP001172159">
    <property type="component" value="Unassembled WGS sequence"/>
</dbReference>
<gene>
    <name evidence="2" type="ORF">B0T21DRAFT_343221</name>
</gene>
<proteinExistence type="predicted"/>
<reference evidence="2" key="1">
    <citation type="submission" date="2023-06" db="EMBL/GenBank/DDBJ databases">
        <title>Genome-scale phylogeny and comparative genomics of the fungal order Sordariales.</title>
        <authorList>
            <consortium name="Lawrence Berkeley National Laboratory"/>
            <person name="Hensen N."/>
            <person name="Bonometti L."/>
            <person name="Westerberg I."/>
            <person name="Brannstrom I.O."/>
            <person name="Guillou S."/>
            <person name="Cros-Aarteil S."/>
            <person name="Calhoun S."/>
            <person name="Haridas S."/>
            <person name="Kuo A."/>
            <person name="Mondo S."/>
            <person name="Pangilinan J."/>
            <person name="Riley R."/>
            <person name="Labutti K."/>
            <person name="Andreopoulos B."/>
            <person name="Lipzen A."/>
            <person name="Chen C."/>
            <person name="Yanf M."/>
            <person name="Daum C."/>
            <person name="Ng V."/>
            <person name="Clum A."/>
            <person name="Steindorff A."/>
            <person name="Ohm R."/>
            <person name="Martin F."/>
            <person name="Silar P."/>
            <person name="Natvig D."/>
            <person name="Lalanne C."/>
            <person name="Gautier V."/>
            <person name="Ament-Velasquez S.L."/>
            <person name="Kruys A."/>
            <person name="Hutchinson M.I."/>
            <person name="Powell A.J."/>
            <person name="Barry K."/>
            <person name="Miller A.N."/>
            <person name="Grigoriev I.V."/>
            <person name="Debuchy R."/>
            <person name="Gladieux P."/>
            <person name="Thoren M.H."/>
            <person name="Johannesson H."/>
        </authorList>
    </citation>
    <scope>NUCLEOTIDE SEQUENCE</scope>
    <source>
        <strain evidence="2">CBS 540.89</strain>
    </source>
</reference>
<evidence type="ECO:0000256" key="1">
    <source>
        <dbReference type="SAM" id="MobiDB-lite"/>
    </source>
</evidence>